<dbReference type="SMR" id="A0A482XGJ0"/>
<dbReference type="FunFam" id="3.30.300.90:FF:000001">
    <property type="entry name" value="Transcriptional regulator BolA"/>
    <property type="match status" value="1"/>
</dbReference>
<dbReference type="InParanoid" id="A0A482XGJ0"/>
<dbReference type="FunCoup" id="A0A482XGJ0">
    <property type="interactions" value="600"/>
</dbReference>
<dbReference type="PANTHER" id="PTHR46229:SF2">
    <property type="entry name" value="BOLA-LIKE PROTEIN 1"/>
    <property type="match status" value="1"/>
</dbReference>
<dbReference type="Proteomes" id="UP000291343">
    <property type="component" value="Unassembled WGS sequence"/>
</dbReference>
<dbReference type="EMBL" id="QKKF02010319">
    <property type="protein sequence ID" value="RZF44827.1"/>
    <property type="molecule type" value="Genomic_DNA"/>
</dbReference>
<name>A0A482XGJ0_LAOST</name>
<dbReference type="InterPro" id="IPR002634">
    <property type="entry name" value="BolA"/>
</dbReference>
<evidence type="ECO:0000313" key="4">
    <source>
        <dbReference type="EMBL" id="RZF44827.1"/>
    </source>
</evidence>
<protein>
    <recommendedName>
        <fullName evidence="6">BolA-like protein DDB_G0274169</fullName>
    </recommendedName>
</protein>
<dbReference type="SUPFAM" id="SSF82657">
    <property type="entry name" value="BolA-like"/>
    <property type="match status" value="1"/>
</dbReference>
<keyword evidence="5" id="KW-1185">Reference proteome</keyword>
<dbReference type="STRING" id="195883.A0A482XGJ0"/>
<organism evidence="4 5">
    <name type="scientific">Laodelphax striatellus</name>
    <name type="common">Small brown planthopper</name>
    <name type="synonym">Delphax striatella</name>
    <dbReference type="NCBI Taxonomy" id="195883"/>
    <lineage>
        <taxon>Eukaryota</taxon>
        <taxon>Metazoa</taxon>
        <taxon>Ecdysozoa</taxon>
        <taxon>Arthropoda</taxon>
        <taxon>Hexapoda</taxon>
        <taxon>Insecta</taxon>
        <taxon>Pterygota</taxon>
        <taxon>Neoptera</taxon>
        <taxon>Paraneoptera</taxon>
        <taxon>Hemiptera</taxon>
        <taxon>Auchenorrhyncha</taxon>
        <taxon>Fulgoroidea</taxon>
        <taxon>Delphacidae</taxon>
        <taxon>Criomorphinae</taxon>
        <taxon>Laodelphax</taxon>
    </lineage>
</organism>
<dbReference type="Gene3D" id="3.30.300.90">
    <property type="entry name" value="BolA-like"/>
    <property type="match status" value="1"/>
</dbReference>
<sequence>MKRLVQLVSVNNLSMIYYRTSNTPHHYSTSRSLLKNTPLKMSDDDYPKPVETAMRTKLTEKLTPVHLDIINESFMHNVPKGSESHFKVVVVSDIFNDLPLLKRHRLVNEILDYELKNQVHALSIVAKTPEQWDASNKNVESSPACRGGFGK</sequence>
<feature type="region of interest" description="Disordered" evidence="3">
    <location>
        <begin position="132"/>
        <end position="151"/>
    </location>
</feature>
<dbReference type="InterPro" id="IPR036065">
    <property type="entry name" value="BolA-like_sf"/>
</dbReference>
<proteinExistence type="inferred from homology"/>
<comment type="caution">
    <text evidence="4">The sequence shown here is derived from an EMBL/GenBank/DDBJ whole genome shotgun (WGS) entry which is preliminary data.</text>
</comment>
<dbReference type="OrthoDB" id="4983at2759"/>
<dbReference type="GO" id="GO:1990229">
    <property type="term" value="C:iron-sulfur cluster assembly complex"/>
    <property type="evidence" value="ECO:0007669"/>
    <property type="project" value="UniProtKB-ARBA"/>
</dbReference>
<comment type="similarity">
    <text evidence="1 2">Belongs to the BolA/IbaG family.</text>
</comment>
<dbReference type="InterPro" id="IPR050961">
    <property type="entry name" value="BolA/IbaG_stress_morph_reg"/>
</dbReference>
<gene>
    <name evidence="4" type="ORF">LSTR_LSTR000779</name>
</gene>
<evidence type="ECO:0000256" key="1">
    <source>
        <dbReference type="ARBA" id="ARBA00005578"/>
    </source>
</evidence>
<evidence type="ECO:0000256" key="3">
    <source>
        <dbReference type="SAM" id="MobiDB-lite"/>
    </source>
</evidence>
<dbReference type="Pfam" id="PF01722">
    <property type="entry name" value="BolA"/>
    <property type="match status" value="1"/>
</dbReference>
<evidence type="ECO:0008006" key="6">
    <source>
        <dbReference type="Google" id="ProtNLM"/>
    </source>
</evidence>
<dbReference type="GO" id="GO:0005739">
    <property type="term" value="C:mitochondrion"/>
    <property type="evidence" value="ECO:0007669"/>
    <property type="project" value="TreeGrafter"/>
</dbReference>
<evidence type="ECO:0000256" key="2">
    <source>
        <dbReference type="RuleBase" id="RU003860"/>
    </source>
</evidence>
<evidence type="ECO:0000313" key="5">
    <source>
        <dbReference type="Proteomes" id="UP000291343"/>
    </source>
</evidence>
<accession>A0A482XGJ0</accession>
<dbReference type="PANTHER" id="PTHR46229">
    <property type="entry name" value="BOLA TRANSCRIPTION REGULATOR"/>
    <property type="match status" value="1"/>
</dbReference>
<dbReference type="AlphaFoldDB" id="A0A482XGJ0"/>
<reference evidence="4 5" key="1">
    <citation type="journal article" date="2017" name="Gigascience">
        <title>Genome sequence of the small brown planthopper, Laodelphax striatellus.</title>
        <authorList>
            <person name="Zhu J."/>
            <person name="Jiang F."/>
            <person name="Wang X."/>
            <person name="Yang P."/>
            <person name="Bao Y."/>
            <person name="Zhao W."/>
            <person name="Wang W."/>
            <person name="Lu H."/>
            <person name="Wang Q."/>
            <person name="Cui N."/>
            <person name="Li J."/>
            <person name="Chen X."/>
            <person name="Luo L."/>
            <person name="Yu J."/>
            <person name="Kang L."/>
            <person name="Cui F."/>
        </authorList>
    </citation>
    <scope>NUCLEOTIDE SEQUENCE [LARGE SCALE GENOMIC DNA]</scope>
    <source>
        <strain evidence="4">Lst14</strain>
    </source>
</reference>